<evidence type="ECO:0000256" key="3">
    <source>
        <dbReference type="ARBA" id="ARBA00023139"/>
    </source>
</evidence>
<comment type="caution">
    <text evidence="7">The sequence shown here is derived from an EMBL/GenBank/DDBJ whole genome shotgun (WGS) entry which is preliminary data.</text>
</comment>
<dbReference type="GO" id="GO:1990351">
    <property type="term" value="C:transporter complex"/>
    <property type="evidence" value="ECO:0007669"/>
    <property type="project" value="TreeGrafter"/>
</dbReference>
<gene>
    <name evidence="6" type="primary">lptE</name>
    <name evidence="7" type="ORF">E4680_01765</name>
</gene>
<dbReference type="GO" id="GO:0043165">
    <property type="term" value="P:Gram-negative-bacterium-type cell outer membrane assembly"/>
    <property type="evidence" value="ECO:0007669"/>
    <property type="project" value="UniProtKB-UniRule"/>
</dbReference>
<dbReference type="Pfam" id="PF04390">
    <property type="entry name" value="LptE"/>
    <property type="match status" value="1"/>
</dbReference>
<organism evidence="7 8">
    <name type="scientific">Candidatus Macondimonas diazotrophica</name>
    <dbReference type="NCBI Taxonomy" id="2305248"/>
    <lineage>
        <taxon>Bacteria</taxon>
        <taxon>Pseudomonadati</taxon>
        <taxon>Pseudomonadota</taxon>
        <taxon>Gammaproteobacteria</taxon>
        <taxon>Chromatiales</taxon>
        <taxon>Ectothiorhodospiraceae</taxon>
        <taxon>Candidatus Macondimonas</taxon>
    </lineage>
</organism>
<dbReference type="PANTHER" id="PTHR38098:SF1">
    <property type="entry name" value="LPS-ASSEMBLY LIPOPROTEIN LPTE"/>
    <property type="match status" value="1"/>
</dbReference>
<dbReference type="Gene3D" id="3.30.160.150">
    <property type="entry name" value="Lipoprotein like domain"/>
    <property type="match status" value="1"/>
</dbReference>
<dbReference type="InterPro" id="IPR007485">
    <property type="entry name" value="LPS_assembly_LptE"/>
</dbReference>
<evidence type="ECO:0000256" key="6">
    <source>
        <dbReference type="HAMAP-Rule" id="MF_01186"/>
    </source>
</evidence>
<dbReference type="EMBL" id="SRIO01000002">
    <property type="protein sequence ID" value="TFZ83736.1"/>
    <property type="molecule type" value="Genomic_DNA"/>
</dbReference>
<dbReference type="HAMAP" id="MF_01186">
    <property type="entry name" value="LPS_assembly_LptE"/>
    <property type="match status" value="1"/>
</dbReference>
<evidence type="ECO:0000256" key="4">
    <source>
        <dbReference type="ARBA" id="ARBA00023237"/>
    </source>
</evidence>
<dbReference type="RefSeq" id="WP_135280663.1">
    <property type="nucleotide sequence ID" value="NZ_SRIO01000002.1"/>
</dbReference>
<keyword evidence="4 6" id="KW-0998">Cell outer membrane</keyword>
<keyword evidence="3" id="KW-0564">Palmitate</keyword>
<dbReference type="PANTHER" id="PTHR38098">
    <property type="entry name" value="LPS-ASSEMBLY LIPOPROTEIN LPTE"/>
    <property type="match status" value="1"/>
</dbReference>
<comment type="similarity">
    <text evidence="6">Belongs to the LptE lipoprotein family.</text>
</comment>
<dbReference type="GO" id="GO:0015920">
    <property type="term" value="P:lipopolysaccharide transport"/>
    <property type="evidence" value="ECO:0007669"/>
    <property type="project" value="TreeGrafter"/>
</dbReference>
<evidence type="ECO:0000313" key="7">
    <source>
        <dbReference type="EMBL" id="TFZ83736.1"/>
    </source>
</evidence>
<keyword evidence="8" id="KW-1185">Reference proteome</keyword>
<keyword evidence="5" id="KW-0449">Lipoprotein</keyword>
<dbReference type="Proteomes" id="UP000297890">
    <property type="component" value="Unassembled WGS sequence"/>
</dbReference>
<dbReference type="GO" id="GO:0009279">
    <property type="term" value="C:cell outer membrane"/>
    <property type="evidence" value="ECO:0007669"/>
    <property type="project" value="UniProtKB-UniRule"/>
</dbReference>
<evidence type="ECO:0000313" key="8">
    <source>
        <dbReference type="Proteomes" id="UP000297890"/>
    </source>
</evidence>
<accession>A0A4Z0FB53</accession>
<reference evidence="7 8" key="1">
    <citation type="journal article" date="2019" name="ISME J.">
        <title>Candidatus Macondimonas diazotrophica, a novel gammaproteobacterial genus dominating crude-oil-contaminated coastal sediments.</title>
        <authorList>
            <person name="Karthikeyan S."/>
            <person name="Konstantinidis K."/>
        </authorList>
    </citation>
    <scope>NUCLEOTIDE SEQUENCE [LARGE SCALE GENOMIC DNA]</scope>
    <source>
        <strain evidence="7 8">KTK01</strain>
    </source>
</reference>
<protein>
    <recommendedName>
        <fullName evidence="6">LPS-assembly lipoprotein LptE</fullName>
    </recommendedName>
</protein>
<keyword evidence="2 6" id="KW-0472">Membrane</keyword>
<evidence type="ECO:0000256" key="5">
    <source>
        <dbReference type="ARBA" id="ARBA00023288"/>
    </source>
</evidence>
<evidence type="ECO:0000256" key="2">
    <source>
        <dbReference type="ARBA" id="ARBA00023136"/>
    </source>
</evidence>
<dbReference type="OrthoDB" id="7349153at2"/>
<sequence>MWSSDPVRGRLRRVVRWSELILMGAAALLALTACGWQLQGTFRVPAGFSPVYVQDSGSGSRLGYELRDQLRFAGVVQADTARQAKTVIVVRRDRIERQLLAVDRTGKGRDYAVIMRAEYDVLHDGKPLQPTRTVQRRRDYLTSEAEGDPLTDEQRALEITDALRREVAREILRQLSIQAENA</sequence>
<proteinExistence type="inferred from homology"/>
<evidence type="ECO:0000256" key="1">
    <source>
        <dbReference type="ARBA" id="ARBA00022729"/>
    </source>
</evidence>
<keyword evidence="1" id="KW-0732">Signal</keyword>
<dbReference type="GO" id="GO:0001530">
    <property type="term" value="F:lipopolysaccharide binding"/>
    <property type="evidence" value="ECO:0007669"/>
    <property type="project" value="TreeGrafter"/>
</dbReference>
<comment type="function">
    <text evidence="6">Together with LptD, is involved in the assembly of lipopolysaccharide (LPS) at the surface of the outer membrane. Required for the proper assembly of LptD. Binds LPS and may serve as the LPS recognition site at the outer membrane.</text>
</comment>
<name>A0A4Z0FB53_9GAMM</name>
<comment type="subunit">
    <text evidence="6">Component of the lipopolysaccharide transport and assembly complex. Interacts with LptD.</text>
</comment>
<dbReference type="AlphaFoldDB" id="A0A4Z0FB53"/>